<dbReference type="AlphaFoldDB" id="A0A0M3JTH9"/>
<organism evidence="3">
    <name type="scientific">Anisakis simplex</name>
    <name type="common">Herring worm</name>
    <dbReference type="NCBI Taxonomy" id="6269"/>
    <lineage>
        <taxon>Eukaryota</taxon>
        <taxon>Metazoa</taxon>
        <taxon>Ecdysozoa</taxon>
        <taxon>Nematoda</taxon>
        <taxon>Chromadorea</taxon>
        <taxon>Rhabditida</taxon>
        <taxon>Spirurina</taxon>
        <taxon>Ascaridomorpha</taxon>
        <taxon>Ascaridoidea</taxon>
        <taxon>Anisakidae</taxon>
        <taxon>Anisakis</taxon>
        <taxon>Anisakis simplex complex</taxon>
    </lineage>
</organism>
<dbReference type="OrthoDB" id="5774191at2759"/>
<evidence type="ECO:0000313" key="1">
    <source>
        <dbReference type="EMBL" id="VDK43887.1"/>
    </source>
</evidence>
<dbReference type="Proteomes" id="UP000267096">
    <property type="component" value="Unassembled WGS sequence"/>
</dbReference>
<proteinExistence type="predicted"/>
<dbReference type="EMBL" id="UYRR01031025">
    <property type="protein sequence ID" value="VDK43887.1"/>
    <property type="molecule type" value="Genomic_DNA"/>
</dbReference>
<dbReference type="WBParaSite" id="ASIM_0001133701-mRNA-1">
    <property type="protein sequence ID" value="ASIM_0001133701-mRNA-1"/>
    <property type="gene ID" value="ASIM_0001133701"/>
</dbReference>
<gene>
    <name evidence="1" type="ORF">ASIM_LOCUS10895</name>
</gene>
<name>A0A0M3JTH9_ANISI</name>
<reference evidence="3" key="1">
    <citation type="submission" date="2017-02" db="UniProtKB">
        <authorList>
            <consortium name="WormBaseParasite"/>
        </authorList>
    </citation>
    <scope>IDENTIFICATION</scope>
</reference>
<keyword evidence="2" id="KW-1185">Reference proteome</keyword>
<evidence type="ECO:0000313" key="3">
    <source>
        <dbReference type="WBParaSite" id="ASIM_0001133701-mRNA-1"/>
    </source>
</evidence>
<reference evidence="1 2" key="2">
    <citation type="submission" date="2018-11" db="EMBL/GenBank/DDBJ databases">
        <authorList>
            <consortium name="Pathogen Informatics"/>
        </authorList>
    </citation>
    <scope>NUCLEOTIDE SEQUENCE [LARGE SCALE GENOMIC DNA]</scope>
</reference>
<protein>
    <submittedName>
        <fullName evidence="3">MAGE domain-containing protein</fullName>
    </submittedName>
</protein>
<accession>A0A0M3JTH9</accession>
<sequence length="199" mass="23468">MFIFERLFIIKFPSRNDVVNASHQAFTIIAEAIRNDDLDVLRRRGLCTVYSRLRYQKNELDKLTSKQKKVFNITKEDLIGHQGILRVFYDHPFHNIRLTALPNDENDENSARTTYLLYGVMLIALYKKNLLFKTVSNHPLPSTYKWGTDERMVLKMPAGYDFLQRKHLVMYLEFAQPLNLETRTLVDDVTLYDFHIGCF</sequence>
<evidence type="ECO:0000313" key="2">
    <source>
        <dbReference type="Proteomes" id="UP000267096"/>
    </source>
</evidence>